<organism evidence="1 2">
    <name type="scientific">Lasiosphaeria miniovina</name>
    <dbReference type="NCBI Taxonomy" id="1954250"/>
    <lineage>
        <taxon>Eukaryota</taxon>
        <taxon>Fungi</taxon>
        <taxon>Dikarya</taxon>
        <taxon>Ascomycota</taxon>
        <taxon>Pezizomycotina</taxon>
        <taxon>Sordariomycetes</taxon>
        <taxon>Sordariomycetidae</taxon>
        <taxon>Sordariales</taxon>
        <taxon>Lasiosphaeriaceae</taxon>
        <taxon>Lasiosphaeria</taxon>
    </lineage>
</organism>
<dbReference type="EMBL" id="JAUIRO010000007">
    <property type="protein sequence ID" value="KAK0706932.1"/>
    <property type="molecule type" value="Genomic_DNA"/>
</dbReference>
<evidence type="ECO:0000313" key="1">
    <source>
        <dbReference type="EMBL" id="KAK0706932.1"/>
    </source>
</evidence>
<reference evidence="1" key="1">
    <citation type="submission" date="2023-06" db="EMBL/GenBank/DDBJ databases">
        <title>Genome-scale phylogeny and comparative genomics of the fungal order Sordariales.</title>
        <authorList>
            <consortium name="Lawrence Berkeley National Laboratory"/>
            <person name="Hensen N."/>
            <person name="Bonometti L."/>
            <person name="Westerberg I."/>
            <person name="Brannstrom I.O."/>
            <person name="Guillou S."/>
            <person name="Cros-Aarteil S."/>
            <person name="Calhoun S."/>
            <person name="Haridas S."/>
            <person name="Kuo A."/>
            <person name="Mondo S."/>
            <person name="Pangilinan J."/>
            <person name="Riley R."/>
            <person name="LaButti K."/>
            <person name="Andreopoulos B."/>
            <person name="Lipzen A."/>
            <person name="Chen C."/>
            <person name="Yanf M."/>
            <person name="Daum C."/>
            <person name="Ng V."/>
            <person name="Clum A."/>
            <person name="Steindorff A."/>
            <person name="Ohm R."/>
            <person name="Martin F."/>
            <person name="Silar P."/>
            <person name="Natvig D."/>
            <person name="Lalanne C."/>
            <person name="Gautier V."/>
            <person name="Ament-velasquez S.L."/>
            <person name="Kruys A."/>
            <person name="Hutchinson M.I."/>
            <person name="Powell A.J."/>
            <person name="Barry K."/>
            <person name="Miller A.N."/>
            <person name="Grigoriev I.V."/>
            <person name="Debuchy R."/>
            <person name="Gladieux P."/>
            <person name="Thoren M.H."/>
            <person name="Johannesson H."/>
        </authorList>
    </citation>
    <scope>NUCLEOTIDE SEQUENCE</scope>
    <source>
        <strain evidence="1">SMH2392-1A</strain>
    </source>
</reference>
<sequence length="200" mass="22935">MTCFDLRHSAAARYCVPAGHGLTSSRHQHTSKLGEARQQQAVQLHTFSIHRCQCRQSFLLMGWLAGENLYHRELAGGRHRLRPLWVLVRCRESIPKSRRWHLVSGSTDKSQARLWSGVESCRGRRDRLLPLSRPRNQARDPPATLESEEDCPAIWLWLARWTVGGPAFFSFRVARDPTSVLPFLGKVSRRRGLPQHRQTG</sequence>
<gene>
    <name evidence="1" type="ORF">B0T26DRAFT_480323</name>
</gene>
<evidence type="ECO:0000313" key="2">
    <source>
        <dbReference type="Proteomes" id="UP001172101"/>
    </source>
</evidence>
<protein>
    <submittedName>
        <fullName evidence="1">Uncharacterized protein</fullName>
    </submittedName>
</protein>
<dbReference type="AlphaFoldDB" id="A0AA40A0C0"/>
<dbReference type="RefSeq" id="XP_060292026.1">
    <property type="nucleotide sequence ID" value="XM_060435264.1"/>
</dbReference>
<comment type="caution">
    <text evidence="1">The sequence shown here is derived from an EMBL/GenBank/DDBJ whole genome shotgun (WGS) entry which is preliminary data.</text>
</comment>
<dbReference type="Proteomes" id="UP001172101">
    <property type="component" value="Unassembled WGS sequence"/>
</dbReference>
<dbReference type="GeneID" id="85318534"/>
<proteinExistence type="predicted"/>
<keyword evidence="2" id="KW-1185">Reference proteome</keyword>
<name>A0AA40A0C0_9PEZI</name>
<accession>A0AA40A0C0</accession>